<evidence type="ECO:0000256" key="1">
    <source>
        <dbReference type="ARBA" id="ARBA00004162"/>
    </source>
</evidence>
<organism evidence="12 13">
    <name type="scientific">Agaribacillus aureus</name>
    <dbReference type="NCBI Taxonomy" id="3051825"/>
    <lineage>
        <taxon>Bacteria</taxon>
        <taxon>Pseudomonadati</taxon>
        <taxon>Bacteroidota</taxon>
        <taxon>Cytophagia</taxon>
        <taxon>Cytophagales</taxon>
        <taxon>Splendidivirgaceae</taxon>
        <taxon>Agaribacillus</taxon>
    </lineage>
</organism>
<comment type="caution">
    <text evidence="12">The sequence shown here is derived from an EMBL/GenBank/DDBJ whole genome shotgun (WGS) entry which is preliminary data.</text>
</comment>
<evidence type="ECO:0000259" key="11">
    <source>
        <dbReference type="Pfam" id="PF22744"/>
    </source>
</evidence>
<feature type="domain" description="PspC-related transmembrane region" evidence="10">
    <location>
        <begin position="299"/>
        <end position="442"/>
    </location>
</feature>
<feature type="domain" description="PspC-related ToastRack" evidence="11">
    <location>
        <begin position="478"/>
        <end position="596"/>
    </location>
</feature>
<dbReference type="EMBL" id="JAUJEB010000006">
    <property type="protein sequence ID" value="MDN5215434.1"/>
    <property type="molecule type" value="Genomic_DNA"/>
</dbReference>
<feature type="transmembrane region" description="Helical" evidence="7">
    <location>
        <begin position="231"/>
        <end position="253"/>
    </location>
</feature>
<feature type="transmembrane region" description="Helical" evidence="7">
    <location>
        <begin position="136"/>
        <end position="162"/>
    </location>
</feature>
<feature type="transmembrane region" description="Helical" evidence="7">
    <location>
        <begin position="379"/>
        <end position="406"/>
    </location>
</feature>
<accession>A0ABT8LCD6</accession>
<evidence type="ECO:0000259" key="9">
    <source>
        <dbReference type="Pfam" id="PF10988"/>
    </source>
</evidence>
<feature type="transmembrane region" description="Helical" evidence="7">
    <location>
        <begin position="331"/>
        <end position="359"/>
    </location>
</feature>
<feature type="transmembrane region" description="Helical" evidence="7">
    <location>
        <begin position="168"/>
        <end position="187"/>
    </location>
</feature>
<dbReference type="InterPro" id="IPR054321">
    <property type="entry name" value="PspC-rel_TM"/>
</dbReference>
<gene>
    <name evidence="12" type="ORF">QQ020_25365</name>
</gene>
<feature type="region of interest" description="Disordered" evidence="6">
    <location>
        <begin position="797"/>
        <end position="817"/>
    </location>
</feature>
<feature type="transmembrane region" description="Helical" evidence="7">
    <location>
        <begin position="301"/>
        <end position="324"/>
    </location>
</feature>
<keyword evidence="3 7" id="KW-0812">Transmembrane</keyword>
<dbReference type="PANTHER" id="PTHR33885">
    <property type="entry name" value="PHAGE SHOCK PROTEIN C"/>
    <property type="match status" value="1"/>
</dbReference>
<keyword evidence="13" id="KW-1185">Reference proteome</keyword>
<evidence type="ECO:0000259" key="8">
    <source>
        <dbReference type="Pfam" id="PF04024"/>
    </source>
</evidence>
<dbReference type="InterPro" id="IPR052027">
    <property type="entry name" value="PspC"/>
</dbReference>
<evidence type="ECO:0000256" key="7">
    <source>
        <dbReference type="SAM" id="Phobius"/>
    </source>
</evidence>
<evidence type="ECO:0000256" key="5">
    <source>
        <dbReference type="ARBA" id="ARBA00023136"/>
    </source>
</evidence>
<dbReference type="InterPro" id="IPR021255">
    <property type="entry name" value="DUF2807"/>
</dbReference>
<reference evidence="12" key="1">
    <citation type="submission" date="2023-06" db="EMBL/GenBank/DDBJ databases">
        <title>Genomic of Agaribacillus aureum.</title>
        <authorList>
            <person name="Wang G."/>
        </authorList>
    </citation>
    <scope>NUCLEOTIDE SEQUENCE</scope>
    <source>
        <strain evidence="12">BMA12</strain>
    </source>
</reference>
<keyword evidence="4 7" id="KW-1133">Transmembrane helix</keyword>
<evidence type="ECO:0000259" key="10">
    <source>
        <dbReference type="Pfam" id="PF22571"/>
    </source>
</evidence>
<dbReference type="Gene3D" id="2.160.20.120">
    <property type="match status" value="1"/>
</dbReference>
<evidence type="ECO:0000256" key="6">
    <source>
        <dbReference type="SAM" id="MobiDB-lite"/>
    </source>
</evidence>
<feature type="transmembrane region" description="Helical" evidence="7">
    <location>
        <begin position="418"/>
        <end position="439"/>
    </location>
</feature>
<dbReference type="Pfam" id="PF10988">
    <property type="entry name" value="DUF2807"/>
    <property type="match status" value="1"/>
</dbReference>
<feature type="domain" description="Phage shock protein PspC N-terminal" evidence="8">
    <location>
        <begin position="126"/>
        <end position="189"/>
    </location>
</feature>
<feature type="domain" description="Putative auto-transporter adhesin head GIN" evidence="9">
    <location>
        <begin position="620"/>
        <end position="802"/>
    </location>
</feature>
<protein>
    <submittedName>
        <fullName evidence="12">PspC domain-containing protein</fullName>
    </submittedName>
</protein>
<dbReference type="Pfam" id="PF04024">
    <property type="entry name" value="PspC"/>
    <property type="match status" value="2"/>
</dbReference>
<evidence type="ECO:0000313" key="12">
    <source>
        <dbReference type="EMBL" id="MDN5215434.1"/>
    </source>
</evidence>
<dbReference type="Proteomes" id="UP001172083">
    <property type="component" value="Unassembled WGS sequence"/>
</dbReference>
<name>A0ABT8LCD6_9BACT</name>
<evidence type="ECO:0000256" key="3">
    <source>
        <dbReference type="ARBA" id="ARBA00022692"/>
    </source>
</evidence>
<dbReference type="InterPro" id="IPR007168">
    <property type="entry name" value="Phageshock_PspC_N"/>
</dbReference>
<evidence type="ECO:0000256" key="4">
    <source>
        <dbReference type="ARBA" id="ARBA00022989"/>
    </source>
</evidence>
<keyword evidence="2" id="KW-1003">Cell membrane</keyword>
<feature type="compositionally biased region" description="Polar residues" evidence="6">
    <location>
        <begin position="802"/>
        <end position="811"/>
    </location>
</feature>
<dbReference type="InterPro" id="IPR054319">
    <property type="entry name" value="PspC-rel_ToastRack"/>
</dbReference>
<dbReference type="Pfam" id="PF22571">
    <property type="entry name" value="LiaI-LiaF-TM_PspC"/>
    <property type="match status" value="1"/>
</dbReference>
<feature type="domain" description="Phage shock protein PspC N-terminal" evidence="8">
    <location>
        <begin position="200"/>
        <end position="257"/>
    </location>
</feature>
<sequence>MKKNISINISGIIFHIEEDGYDQLKNYLESINKYFASFEDSKEIIEDIENRIAEIFLSKLTDGNQVVTAEDVASLIATMGSISDFEAAEEQADFGQKIADDHESFESSSSASSTEEEPADTSERPKRLQRDTKRRLIGGVAAGLAHYFGIDPLWVRLIIIVLFFNLVFWVPVSGAILIAYIIMWIMLPASEQLKEDKNMKKMFRNADERVLGGVASGLAAYFGADVTLIRILFVVATILGGTGLILYIVLWIITPEAVSITDKIQMQGEPVTLSNIESNVKKGLNVEKEEDENLFVKILLFPFRLIAAVFTGLGKVLGPILLFLGEIIRVFAGIIVLLTAVGLIIAFSVSISVILGLLAGGDYFYLGNDIPIDLIKSSIPPFTVIAAYVAVLIPSLSLAILGATIIAKKKILNATTGWSLFGIWVLSLFSIGTTVPMIVKNFRVGGEYREVETFNLNGKTGVLDLNEVGFDEYDVTYLKIRGHSETDYKLVKSFEARGRSRQDAIQNAKMVEYSVIQEDSIIIFDSNFTFKEDSEFRAQELYMTLYIPYDTPFKMRYRLRHVLSNTLYHNGYNTNDLGDNTWMISDDEGLLCLTCDDGNYGRHSNKRGYEEDVITFDFKDFNEIIVNNNFDVEILKSDDYNIKLEGPQREIKRVRVEELGSSLEITMKRDYYFDSKRRKIKVEIKTPDLKGAYLGGSTNTTISGFTAEDFDIRLSGNAEADVNISAERLSLDMGGSSRLNLEGQGSEMEADISGAAKFDAFDYRAANVDLSTSGASNSRVYASENLDIDSGGASTVRYKGNANVNTKSSGASRAERE</sequence>
<feature type="region of interest" description="Disordered" evidence="6">
    <location>
        <begin position="105"/>
        <end position="128"/>
    </location>
</feature>
<dbReference type="Pfam" id="PF22744">
    <property type="entry name" value="Toast-rack_PspC-Cterm"/>
    <property type="match status" value="1"/>
</dbReference>
<keyword evidence="5 7" id="KW-0472">Membrane</keyword>
<comment type="subcellular location">
    <subcellularLocation>
        <location evidence="1">Cell membrane</location>
        <topology evidence="1">Single-pass membrane protein</topology>
    </subcellularLocation>
</comment>
<dbReference type="RefSeq" id="WP_346760764.1">
    <property type="nucleotide sequence ID" value="NZ_JAUJEB010000006.1"/>
</dbReference>
<evidence type="ECO:0000313" key="13">
    <source>
        <dbReference type="Proteomes" id="UP001172083"/>
    </source>
</evidence>
<proteinExistence type="predicted"/>
<evidence type="ECO:0000256" key="2">
    <source>
        <dbReference type="ARBA" id="ARBA00022475"/>
    </source>
</evidence>
<dbReference type="PANTHER" id="PTHR33885:SF3">
    <property type="entry name" value="PHAGE SHOCK PROTEIN C"/>
    <property type="match status" value="1"/>
</dbReference>